<feature type="domain" description="Thiamine pyrophosphate enzyme TPP-binding" evidence="3">
    <location>
        <begin position="42"/>
        <end position="203"/>
    </location>
</feature>
<evidence type="ECO:0000313" key="5">
    <source>
        <dbReference type="Proteomes" id="UP000002457"/>
    </source>
</evidence>
<dbReference type="OrthoDB" id="296931at2157"/>
<dbReference type="RefSeq" id="WP_012618633.1">
    <property type="nucleotide sequence ID" value="NC_011832.1"/>
</dbReference>
<dbReference type="GO" id="GO:0030976">
    <property type="term" value="F:thiamine pyrophosphate binding"/>
    <property type="evidence" value="ECO:0007669"/>
    <property type="project" value="InterPro"/>
</dbReference>
<dbReference type="CDD" id="cd03376">
    <property type="entry name" value="TPP_PFOR_porB_like"/>
    <property type="match status" value="1"/>
</dbReference>
<dbReference type="GO" id="GO:0006082">
    <property type="term" value="P:organic acid metabolic process"/>
    <property type="evidence" value="ECO:0007669"/>
    <property type="project" value="UniProtKB-ARBA"/>
</dbReference>
<reference evidence="4 5" key="1">
    <citation type="journal article" date="2015" name="Genome Announc.">
        <title>Complete Genome Sequence of Methanosphaerula palustris E1-9CT, a Hydrogenotrophic Methanogen Isolated from a Minerotrophic Fen Peatland.</title>
        <authorList>
            <person name="Cadillo-Quiroz H."/>
            <person name="Browne P."/>
            <person name="Kyrpides N."/>
            <person name="Woyke T."/>
            <person name="Goodwin L."/>
            <person name="Detter C."/>
            <person name="Yavitt J.B."/>
            <person name="Zinder S.H."/>
        </authorList>
    </citation>
    <scope>NUCLEOTIDE SEQUENCE [LARGE SCALE GENOMIC DNA]</scope>
    <source>
        <strain evidence="5">ATCC BAA-1556 / DSM 19958 / E1-9c</strain>
    </source>
</reference>
<sequence length="297" mass="32165">MVDKTCELFDCGHRACGGCGAALAGRLLMKGAGENTIVVASTGCMEVFSTPYPETAWKVPWIHSLFENASAVASGIEASLKRQGRTEKVVVVAGDGATLDIGVLCISGAFERGHDFTYICYDNEAYMNTGIQRSGATPFDASTTTSPAGKCSFGNQHPKKDFPRILAAHGSPYVATASIAYPADFMQKVEKAIATKGPTYIQVHAPCCTGWGFDGSKTLAIGKLAIETGLWVNYEMIDGEVTRVKKVVRKPVEEYLKEQKRFRHLFKPVRQEEEIAKIQAIADANAAKFGIDIKLKK</sequence>
<keyword evidence="2" id="KW-0560">Oxidoreductase</keyword>
<dbReference type="AlphaFoldDB" id="B8GDG3"/>
<dbReference type="PANTHER" id="PTHR42897">
    <property type="entry name" value="PYRUVATE SYNTHASE SUBUNIT PORB"/>
    <property type="match status" value="1"/>
</dbReference>
<dbReference type="GO" id="GO:0016491">
    <property type="term" value="F:oxidoreductase activity"/>
    <property type="evidence" value="ECO:0007669"/>
    <property type="project" value="UniProtKB-KW"/>
</dbReference>
<evidence type="ECO:0000259" key="3">
    <source>
        <dbReference type="Pfam" id="PF02775"/>
    </source>
</evidence>
<dbReference type="SUPFAM" id="SSF52518">
    <property type="entry name" value="Thiamin diphosphate-binding fold (THDP-binding)"/>
    <property type="match status" value="1"/>
</dbReference>
<protein>
    <submittedName>
        <fullName evidence="4">Thiamine pyrophosphate protein domain protein TPP-binding</fullName>
    </submittedName>
</protein>
<dbReference type="Proteomes" id="UP000002457">
    <property type="component" value="Chromosome"/>
</dbReference>
<dbReference type="KEGG" id="mpl:Mpal_2013"/>
<dbReference type="InterPro" id="IPR051479">
    <property type="entry name" value="PorB-like"/>
</dbReference>
<dbReference type="eggNOG" id="arCOG01601">
    <property type="taxonomic scope" value="Archaea"/>
</dbReference>
<dbReference type="InterPro" id="IPR029061">
    <property type="entry name" value="THDP-binding"/>
</dbReference>
<dbReference type="InterPro" id="IPR011766">
    <property type="entry name" value="TPP_enzyme_TPP-bd"/>
</dbReference>
<evidence type="ECO:0000313" key="4">
    <source>
        <dbReference type="EMBL" id="ACL17314.1"/>
    </source>
</evidence>
<dbReference type="STRING" id="521011.Mpal_2013"/>
<dbReference type="HOGENOM" id="CLU_058423_0_0_2"/>
<name>B8GDG3_METPE</name>
<dbReference type="GO" id="GO:0044272">
    <property type="term" value="P:sulfur compound biosynthetic process"/>
    <property type="evidence" value="ECO:0007669"/>
    <property type="project" value="UniProtKB-ARBA"/>
</dbReference>
<evidence type="ECO:0000256" key="2">
    <source>
        <dbReference type="ARBA" id="ARBA00023002"/>
    </source>
</evidence>
<dbReference type="EMBL" id="CP001338">
    <property type="protein sequence ID" value="ACL17314.1"/>
    <property type="molecule type" value="Genomic_DNA"/>
</dbReference>
<dbReference type="Gene3D" id="3.40.50.970">
    <property type="match status" value="1"/>
</dbReference>
<accession>B8GDG3</accession>
<dbReference type="PANTHER" id="PTHR42897:SF2">
    <property type="entry name" value="PYRUVATE SYNTHASE SUBUNIT PORB"/>
    <property type="match status" value="1"/>
</dbReference>
<dbReference type="GeneID" id="7271994"/>
<organism evidence="4 5">
    <name type="scientific">Methanosphaerula palustris (strain ATCC BAA-1556 / DSM 19958 / E1-9c)</name>
    <dbReference type="NCBI Taxonomy" id="521011"/>
    <lineage>
        <taxon>Archaea</taxon>
        <taxon>Methanobacteriati</taxon>
        <taxon>Methanobacteriota</taxon>
        <taxon>Stenosarchaea group</taxon>
        <taxon>Methanomicrobia</taxon>
        <taxon>Methanomicrobiales</taxon>
        <taxon>Methanoregulaceae</taxon>
        <taxon>Methanosphaerula</taxon>
    </lineage>
</organism>
<evidence type="ECO:0000256" key="1">
    <source>
        <dbReference type="ARBA" id="ARBA00011595"/>
    </source>
</evidence>
<keyword evidence="5" id="KW-1185">Reference proteome</keyword>
<proteinExistence type="predicted"/>
<gene>
    <name evidence="4" type="ordered locus">Mpal_2013</name>
</gene>
<dbReference type="Pfam" id="PF02775">
    <property type="entry name" value="TPP_enzyme_C"/>
    <property type="match status" value="1"/>
</dbReference>
<comment type="subunit">
    <text evidence="1">Heterotetramer of one alpha, one beta, one delta and one gamma chain.</text>
</comment>